<sequence length="558" mass="60866">MNLGLYGSVSLLSAALALMATGYWGGGAPVRRRDDARPIFADAPRRYEFREGYLISPIDPDDAFLPSDVDRSAALADLARGLAPLNPDLPARLTALARRGEAFVLCGSFGPDALSIAGRAEGDRMVLTLGPTEGGTGRQVIDGPVLQALQAEAEDMRHALDLGRAAIWTEDDQGRVLWANGPYLALVERLSGTEGGPLPWPVPHLFADQLDPMPEPGSLRRCRLPLPEGDAVDRIATADGGLWFEVAVQRQGVANMCCATPIDRLVAAETSLRNFVQTLSKTFAHLPIGLAIFDRRRELMLFNPALVTLSTLSPEFLSRRPGLVAFLDALRDRQRMPEPKNYRGWRDEIARLEQRAEEGTYQELWTLPGGQSFRVIGRPHPDGAVAFMFEDITSEVTLTRGFRGELDLYHSVFDDLPGAMAIFSGEGRLVLANKGYGALWSVEPAQQIGVLSITEATRLWQAACVPTGIWGDIRQFSAHKTDRSSWAEDITLRDGRRLILRVAPLAGGAMSIRFLDPDADAATGIARFTRAARPSPASGLHEVAEDQVLFRGQRLSGD</sequence>
<dbReference type="Pfam" id="PF12860">
    <property type="entry name" value="PAS_7"/>
    <property type="match status" value="1"/>
</dbReference>
<evidence type="ECO:0000313" key="2">
    <source>
        <dbReference type="Proteomes" id="UP000245708"/>
    </source>
</evidence>
<protein>
    <submittedName>
        <fullName evidence="1">PAS domain-containing protein</fullName>
    </submittedName>
</protein>
<comment type="caution">
    <text evidence="1">The sequence shown here is derived from an EMBL/GenBank/DDBJ whole genome shotgun (WGS) entry which is preliminary data.</text>
</comment>
<gene>
    <name evidence="1" type="ORF">C7455_10285</name>
</gene>
<dbReference type="AlphaFoldDB" id="A0A316GM92"/>
<evidence type="ECO:0000313" key="1">
    <source>
        <dbReference type="EMBL" id="PWK61399.1"/>
    </source>
</evidence>
<accession>A0A316GM92</accession>
<dbReference type="Proteomes" id="UP000245708">
    <property type="component" value="Unassembled WGS sequence"/>
</dbReference>
<keyword evidence="2" id="KW-1185">Reference proteome</keyword>
<dbReference type="RefSeq" id="WP_170119004.1">
    <property type="nucleotide sequence ID" value="NZ_QGGW01000002.1"/>
</dbReference>
<dbReference type="EMBL" id="QGGW01000002">
    <property type="protein sequence ID" value="PWK61399.1"/>
    <property type="molecule type" value="Genomic_DNA"/>
</dbReference>
<organism evidence="1 2">
    <name type="scientific">Roseicyclus mahoneyensis</name>
    <dbReference type="NCBI Taxonomy" id="164332"/>
    <lineage>
        <taxon>Bacteria</taxon>
        <taxon>Pseudomonadati</taxon>
        <taxon>Pseudomonadota</taxon>
        <taxon>Alphaproteobacteria</taxon>
        <taxon>Rhodobacterales</taxon>
        <taxon>Roseobacteraceae</taxon>
        <taxon>Roseicyclus</taxon>
    </lineage>
</organism>
<dbReference type="InterPro" id="IPR035965">
    <property type="entry name" value="PAS-like_dom_sf"/>
</dbReference>
<dbReference type="SUPFAM" id="SSF55785">
    <property type="entry name" value="PYP-like sensor domain (PAS domain)"/>
    <property type="match status" value="1"/>
</dbReference>
<name>A0A316GM92_9RHOB</name>
<proteinExistence type="predicted"/>
<reference evidence="1 2" key="1">
    <citation type="submission" date="2018-05" db="EMBL/GenBank/DDBJ databases">
        <title>Genomic Encyclopedia of Type Strains, Phase IV (KMG-IV): sequencing the most valuable type-strain genomes for metagenomic binning, comparative biology and taxonomic classification.</title>
        <authorList>
            <person name="Goeker M."/>
        </authorList>
    </citation>
    <scope>NUCLEOTIDE SEQUENCE [LARGE SCALE GENOMIC DNA]</scope>
    <source>
        <strain evidence="1 2">DSM 16097</strain>
    </source>
</reference>